<dbReference type="InterPro" id="IPR010721">
    <property type="entry name" value="UstE-like"/>
</dbReference>
<organism evidence="2 3">
    <name type="scientific">Acropora cervicornis</name>
    <name type="common">Staghorn coral</name>
    <dbReference type="NCBI Taxonomy" id="6130"/>
    <lineage>
        <taxon>Eukaryota</taxon>
        <taxon>Metazoa</taxon>
        <taxon>Cnidaria</taxon>
        <taxon>Anthozoa</taxon>
        <taxon>Hexacorallia</taxon>
        <taxon>Scleractinia</taxon>
        <taxon>Astrocoeniina</taxon>
        <taxon>Acroporidae</taxon>
        <taxon>Acropora</taxon>
    </lineage>
</organism>
<keyword evidence="1" id="KW-1133">Transmembrane helix</keyword>
<feature type="transmembrane region" description="Helical" evidence="1">
    <location>
        <begin position="12"/>
        <end position="32"/>
    </location>
</feature>
<dbReference type="PANTHER" id="PTHR32251">
    <property type="entry name" value="3-OXO-5-ALPHA-STEROID 4-DEHYDROGENASE"/>
    <property type="match status" value="1"/>
</dbReference>
<accession>A0AAD9PTJ3</accession>
<dbReference type="EMBL" id="JARQWQ010000142">
    <property type="protein sequence ID" value="KAK2548631.1"/>
    <property type="molecule type" value="Genomic_DNA"/>
</dbReference>
<keyword evidence="3" id="KW-1185">Reference proteome</keyword>
<dbReference type="Proteomes" id="UP001249851">
    <property type="component" value="Unassembled WGS sequence"/>
</dbReference>
<keyword evidence="1" id="KW-0472">Membrane</keyword>
<feature type="transmembrane region" description="Helical" evidence="1">
    <location>
        <begin position="110"/>
        <end position="133"/>
    </location>
</feature>
<sequence length="266" mass="30770">MGNLVSVTPKRPLLTVAALDLGIQWTLWSLAAFHRTEKFFDLAGSSTFIFLTSLTLRWRYKHSKIYLRQLVQSGCVTLWGLRLGLFLFCRVLQTGGDSRFNKVRGNPKMFFIYWTVQGVWVWMTLWPTLILNTSDNDFDLTWKDYLGWSLWLVGFVLQVVADHQKSQFRANAANKGKWISAGLWSQCRHPNYLGEILMWSSLFLPASSVMSGHQYWSVISPLSVVYLLTQISGIPLLEKQGLKKWGHLAEYEKYRHNTAVLVPYLW</sequence>
<protein>
    <recommendedName>
        <fullName evidence="4">Steroid 5-alpha reductase C-terminal domain-containing protein</fullName>
    </recommendedName>
</protein>
<reference evidence="2" key="2">
    <citation type="journal article" date="2023" name="Science">
        <title>Genomic signatures of disease resistance in endangered staghorn corals.</title>
        <authorList>
            <person name="Vollmer S.V."/>
            <person name="Selwyn J.D."/>
            <person name="Despard B.A."/>
            <person name="Roesel C.L."/>
        </authorList>
    </citation>
    <scope>NUCLEOTIDE SEQUENCE</scope>
    <source>
        <strain evidence="2">K2</strain>
    </source>
</reference>
<evidence type="ECO:0008006" key="4">
    <source>
        <dbReference type="Google" id="ProtNLM"/>
    </source>
</evidence>
<evidence type="ECO:0000256" key="1">
    <source>
        <dbReference type="SAM" id="Phobius"/>
    </source>
</evidence>
<reference evidence="2" key="1">
    <citation type="journal article" date="2023" name="G3 (Bethesda)">
        <title>Whole genome assembly and annotation of the endangered Caribbean coral Acropora cervicornis.</title>
        <authorList>
            <person name="Selwyn J.D."/>
            <person name="Vollmer S.V."/>
        </authorList>
    </citation>
    <scope>NUCLEOTIDE SEQUENCE</scope>
    <source>
        <strain evidence="2">K2</strain>
    </source>
</reference>
<keyword evidence="1" id="KW-0812">Transmembrane</keyword>
<dbReference type="Pfam" id="PF06966">
    <property type="entry name" value="DUF1295"/>
    <property type="match status" value="1"/>
</dbReference>
<evidence type="ECO:0000313" key="2">
    <source>
        <dbReference type="EMBL" id="KAK2548631.1"/>
    </source>
</evidence>
<feature type="transmembrane region" description="Helical" evidence="1">
    <location>
        <begin position="145"/>
        <end position="161"/>
    </location>
</feature>
<proteinExistence type="predicted"/>
<dbReference type="PROSITE" id="PS50244">
    <property type="entry name" value="S5A_REDUCTASE"/>
    <property type="match status" value="1"/>
</dbReference>
<dbReference type="GO" id="GO:0016020">
    <property type="term" value="C:membrane"/>
    <property type="evidence" value="ECO:0007669"/>
    <property type="project" value="TreeGrafter"/>
</dbReference>
<dbReference type="PANTHER" id="PTHR32251:SF17">
    <property type="entry name" value="STEROID 5-ALPHA REDUCTASE C-TERMINAL DOMAIN-CONTAINING PROTEIN"/>
    <property type="match status" value="1"/>
</dbReference>
<comment type="caution">
    <text evidence="2">The sequence shown here is derived from an EMBL/GenBank/DDBJ whole genome shotgun (WGS) entry which is preliminary data.</text>
</comment>
<dbReference type="Gene3D" id="1.20.120.1630">
    <property type="match status" value="1"/>
</dbReference>
<dbReference type="AlphaFoldDB" id="A0AAD9PTJ3"/>
<evidence type="ECO:0000313" key="3">
    <source>
        <dbReference type="Proteomes" id="UP001249851"/>
    </source>
</evidence>
<name>A0AAD9PTJ3_ACRCE</name>
<feature type="transmembrane region" description="Helical" evidence="1">
    <location>
        <begin position="39"/>
        <end position="58"/>
    </location>
</feature>
<gene>
    <name evidence="2" type="ORF">P5673_031156</name>
</gene>